<accession>A0A812JUU7</accession>
<evidence type="ECO:0000313" key="2">
    <source>
        <dbReference type="Proteomes" id="UP000601435"/>
    </source>
</evidence>
<reference evidence="1" key="1">
    <citation type="submission" date="2021-02" db="EMBL/GenBank/DDBJ databases">
        <authorList>
            <person name="Dougan E. K."/>
            <person name="Rhodes N."/>
            <person name="Thang M."/>
            <person name="Chan C."/>
        </authorList>
    </citation>
    <scope>NUCLEOTIDE SEQUENCE</scope>
</reference>
<organism evidence="1 2">
    <name type="scientific">Symbiodinium necroappetens</name>
    <dbReference type="NCBI Taxonomy" id="1628268"/>
    <lineage>
        <taxon>Eukaryota</taxon>
        <taxon>Sar</taxon>
        <taxon>Alveolata</taxon>
        <taxon>Dinophyceae</taxon>
        <taxon>Suessiales</taxon>
        <taxon>Symbiodiniaceae</taxon>
        <taxon>Symbiodinium</taxon>
    </lineage>
</organism>
<proteinExistence type="predicted"/>
<protein>
    <submittedName>
        <fullName evidence="1">Uncharacterized protein</fullName>
    </submittedName>
</protein>
<keyword evidence="2" id="KW-1185">Reference proteome</keyword>
<dbReference type="Proteomes" id="UP000601435">
    <property type="component" value="Unassembled WGS sequence"/>
</dbReference>
<evidence type="ECO:0000313" key="1">
    <source>
        <dbReference type="EMBL" id="CAE7211294.1"/>
    </source>
</evidence>
<sequence>LWTSTAPSCPSRPGRGAFLEANLSSRSTAFFNIPGINKGIDEDQRTEYGEPFIGNTDAGTVIG</sequence>
<dbReference type="EMBL" id="CAJNJA010006508">
    <property type="protein sequence ID" value="CAE7211294.1"/>
    <property type="molecule type" value="Genomic_DNA"/>
</dbReference>
<gene>
    <name evidence="1" type="ORF">SNEC2469_LOCUS2158</name>
</gene>
<feature type="non-terminal residue" evidence="1">
    <location>
        <position position="1"/>
    </location>
</feature>
<feature type="non-terminal residue" evidence="1">
    <location>
        <position position="63"/>
    </location>
</feature>
<dbReference type="AlphaFoldDB" id="A0A812JUU7"/>
<name>A0A812JUU7_9DINO</name>
<comment type="caution">
    <text evidence="1">The sequence shown here is derived from an EMBL/GenBank/DDBJ whole genome shotgun (WGS) entry which is preliminary data.</text>
</comment>